<feature type="signal peptide" evidence="1">
    <location>
        <begin position="1"/>
        <end position="21"/>
    </location>
</feature>
<sequence length="89" mass="9927">MRLLGLLLALGMAWASPLEEACTLYQKGEMAGVLARLDPLLKGHDPPEEALLPGAPPLTFTWPTWEEPAFASRLKPLYFRLREVWRGGP</sequence>
<evidence type="ECO:0000313" key="2">
    <source>
        <dbReference type="EMBL" id="RTH36237.1"/>
    </source>
</evidence>
<organism evidence="2 3">
    <name type="scientific">Thermus scotoductus</name>
    <dbReference type="NCBI Taxonomy" id="37636"/>
    <lineage>
        <taxon>Bacteria</taxon>
        <taxon>Thermotogati</taxon>
        <taxon>Deinococcota</taxon>
        <taxon>Deinococci</taxon>
        <taxon>Thermales</taxon>
        <taxon>Thermaceae</taxon>
        <taxon>Thermus</taxon>
    </lineage>
</organism>
<accession>A0A430SEQ1</accession>
<dbReference type="AlphaFoldDB" id="A0A430SEQ1"/>
<name>A0A430SEQ1_THESC</name>
<dbReference type="EMBL" id="PELZ01000222">
    <property type="protein sequence ID" value="RTH36237.1"/>
    <property type="molecule type" value="Genomic_DNA"/>
</dbReference>
<proteinExistence type="predicted"/>
<gene>
    <name evidence="2" type="ORF">CSW37_07265</name>
</gene>
<protein>
    <submittedName>
        <fullName evidence="2">Uncharacterized protein</fullName>
    </submittedName>
</protein>
<evidence type="ECO:0000313" key="3">
    <source>
        <dbReference type="Proteomes" id="UP000288051"/>
    </source>
</evidence>
<evidence type="ECO:0000256" key="1">
    <source>
        <dbReference type="SAM" id="SignalP"/>
    </source>
</evidence>
<reference evidence="2 3" key="1">
    <citation type="journal article" date="2019" name="Extremophiles">
        <title>Biogeography of thermophiles and predominance of Thermus scotoductus in domestic water heaters.</title>
        <authorList>
            <person name="Wilpiszeski R.L."/>
            <person name="Zhang Z."/>
            <person name="House C.H."/>
        </authorList>
    </citation>
    <scope>NUCLEOTIDE SEQUENCE [LARGE SCALE GENOMIC DNA]</scope>
    <source>
        <strain evidence="2 3">24_S24</strain>
    </source>
</reference>
<dbReference type="Proteomes" id="UP000288051">
    <property type="component" value="Unassembled WGS sequence"/>
</dbReference>
<feature type="chain" id="PRO_5018966885" evidence="1">
    <location>
        <begin position="22"/>
        <end position="89"/>
    </location>
</feature>
<keyword evidence="1" id="KW-0732">Signal</keyword>
<comment type="caution">
    <text evidence="2">The sequence shown here is derived from an EMBL/GenBank/DDBJ whole genome shotgun (WGS) entry which is preliminary data.</text>
</comment>
<dbReference type="RefSeq" id="WP_126209087.1">
    <property type="nucleotide sequence ID" value="NZ_PELZ01000222.1"/>
</dbReference>